<feature type="transmembrane region" description="Helical" evidence="1">
    <location>
        <begin position="21"/>
        <end position="37"/>
    </location>
</feature>
<dbReference type="AlphaFoldDB" id="A0A918N1X0"/>
<accession>A0A918N1X0</accession>
<dbReference type="RefSeq" id="WP_081414528.1">
    <property type="nucleotide sequence ID" value="NZ_BMWS01000002.1"/>
</dbReference>
<organism evidence="3 4">
    <name type="scientific">Aquimarina muelleri</name>
    <dbReference type="NCBI Taxonomy" id="279356"/>
    <lineage>
        <taxon>Bacteria</taxon>
        <taxon>Pseudomonadati</taxon>
        <taxon>Bacteroidota</taxon>
        <taxon>Flavobacteriia</taxon>
        <taxon>Flavobacteriales</taxon>
        <taxon>Flavobacteriaceae</taxon>
        <taxon>Aquimarina</taxon>
    </lineage>
</organism>
<evidence type="ECO:0000313" key="3">
    <source>
        <dbReference type="EMBL" id="GGX06140.1"/>
    </source>
</evidence>
<dbReference type="InterPro" id="IPR021255">
    <property type="entry name" value="DUF2807"/>
</dbReference>
<keyword evidence="1" id="KW-1133">Transmembrane helix</keyword>
<dbReference type="EMBL" id="BMWS01000002">
    <property type="protein sequence ID" value="GGX06140.1"/>
    <property type="molecule type" value="Genomic_DNA"/>
</dbReference>
<sequence>MYLSLRKENIKTIVLDPFLKYTVVRIILILGVLFLFSCDSENASDCFQRTGTIVRKEIVVSDFNRILVNPNIELVLKEGISTSVIIETGDNLLNDVSAAVQGDRLTLSDANNCGFFRGFNQTKIFVTAPNVTEIRSNTQFDISSDGVLQYPSLTLLSEDFGEDTTNTNGTFTMQVDNTSVSIVGNSIASFFIKGITETLNVTMASGTGRFEGRGLVAKNVSIFHRGTNKVIVHPQESITGEIRSTGDVISVTKPPVVTVEEFFTGKLIFQY</sequence>
<dbReference type="Pfam" id="PF10988">
    <property type="entry name" value="DUF2807"/>
    <property type="match status" value="1"/>
</dbReference>
<dbReference type="Gene3D" id="2.160.20.120">
    <property type="match status" value="1"/>
</dbReference>
<feature type="domain" description="Putative auto-transporter adhesin head GIN" evidence="2">
    <location>
        <begin position="62"/>
        <end position="254"/>
    </location>
</feature>
<keyword evidence="1" id="KW-0472">Membrane</keyword>
<keyword evidence="1" id="KW-0812">Transmembrane</keyword>
<proteinExistence type="predicted"/>
<evidence type="ECO:0000259" key="2">
    <source>
        <dbReference type="Pfam" id="PF10988"/>
    </source>
</evidence>
<evidence type="ECO:0000313" key="4">
    <source>
        <dbReference type="Proteomes" id="UP000601108"/>
    </source>
</evidence>
<evidence type="ECO:0000256" key="1">
    <source>
        <dbReference type="SAM" id="Phobius"/>
    </source>
</evidence>
<dbReference type="Proteomes" id="UP000601108">
    <property type="component" value="Unassembled WGS sequence"/>
</dbReference>
<comment type="caution">
    <text evidence="3">The sequence shown here is derived from an EMBL/GenBank/DDBJ whole genome shotgun (WGS) entry which is preliminary data.</text>
</comment>
<name>A0A918N1X0_9FLAO</name>
<protein>
    <recommendedName>
        <fullName evidence="2">Putative auto-transporter adhesin head GIN domain-containing protein</fullName>
    </recommendedName>
</protein>
<reference evidence="3 4" key="1">
    <citation type="journal article" date="2014" name="Int. J. Syst. Evol. Microbiol.">
        <title>Complete genome sequence of Corynebacterium casei LMG S-19264T (=DSM 44701T), isolated from a smear-ripened cheese.</title>
        <authorList>
            <consortium name="US DOE Joint Genome Institute (JGI-PGF)"/>
            <person name="Walter F."/>
            <person name="Albersmeier A."/>
            <person name="Kalinowski J."/>
            <person name="Ruckert C."/>
        </authorList>
    </citation>
    <scope>NUCLEOTIDE SEQUENCE [LARGE SCALE GENOMIC DNA]</scope>
    <source>
        <strain evidence="3 4">KCTC 12285</strain>
    </source>
</reference>
<gene>
    <name evidence="3" type="ORF">GCM10007384_04810</name>
</gene>
<keyword evidence="4" id="KW-1185">Reference proteome</keyword>